<dbReference type="Proteomes" id="UP000027982">
    <property type="component" value="Chromosome"/>
</dbReference>
<dbReference type="EMBL" id="CP007139">
    <property type="protein sequence ID" value="AIE85335.1"/>
    <property type="molecule type" value="Genomic_DNA"/>
</dbReference>
<dbReference type="Pfam" id="PF12833">
    <property type="entry name" value="HTH_18"/>
    <property type="match status" value="1"/>
</dbReference>
<keyword evidence="3" id="KW-0238">DNA-binding</keyword>
<keyword evidence="2" id="KW-0805">Transcription regulation</keyword>
<dbReference type="HOGENOM" id="CLU_000445_88_19_0"/>
<dbReference type="AlphaFoldDB" id="A0A068NRD8"/>
<evidence type="ECO:0000256" key="2">
    <source>
        <dbReference type="ARBA" id="ARBA00023015"/>
    </source>
</evidence>
<keyword evidence="7" id="KW-1185">Reference proteome</keyword>
<dbReference type="InterPro" id="IPR020449">
    <property type="entry name" value="Tscrpt_reg_AraC-type_HTH"/>
</dbReference>
<dbReference type="Gene3D" id="2.60.120.10">
    <property type="entry name" value="Jelly Rolls"/>
    <property type="match status" value="1"/>
</dbReference>
<sequence>MSSPRLVRLSEVAPGREFHAALVDSSSARQGRAPHTHDFHEVMVVLQGSGLHLVNEREQTLEAGAVVFVRSSDVHGFRVPRAGELFFVNVAFPTSRWERLAESFGLGNEWRVWRSSATPPLARLPASERQASEAAAMRAVRDFHEGGEALALARFLTSVLPAFAATNSQAVDMPAGPRWLELALGSMQREENLVDGLPRLVELAGVSLPHLCRTMRAQLGKTPTEWINDARMRRAATLLATTRAEVREIVAECGMENVSYFYRQFRRRYGASPLEYRRREGGRLA</sequence>
<evidence type="ECO:0000313" key="7">
    <source>
        <dbReference type="Proteomes" id="UP000027982"/>
    </source>
</evidence>
<organism evidence="6 7">
    <name type="scientific">Fimbriimonas ginsengisoli Gsoil 348</name>
    <dbReference type="NCBI Taxonomy" id="661478"/>
    <lineage>
        <taxon>Bacteria</taxon>
        <taxon>Bacillati</taxon>
        <taxon>Armatimonadota</taxon>
        <taxon>Fimbriimonadia</taxon>
        <taxon>Fimbriimonadales</taxon>
        <taxon>Fimbriimonadaceae</taxon>
        <taxon>Fimbriimonas</taxon>
    </lineage>
</organism>
<reference evidence="6 7" key="1">
    <citation type="journal article" date="2014" name="PLoS ONE">
        <title>The first complete genome sequence of the class fimbriimonadia in the phylum armatimonadetes.</title>
        <authorList>
            <person name="Hu Z.Y."/>
            <person name="Wang Y.Z."/>
            <person name="Im W.T."/>
            <person name="Wang S.Y."/>
            <person name="Zhao G.P."/>
            <person name="Zheng H.J."/>
            <person name="Quan Z.X."/>
        </authorList>
    </citation>
    <scope>NUCLEOTIDE SEQUENCE [LARGE SCALE GENOMIC DNA]</scope>
    <source>
        <strain evidence="6">Gsoil 348</strain>
    </source>
</reference>
<dbReference type="InterPro" id="IPR050204">
    <property type="entry name" value="AraC_XylS_family_regulators"/>
</dbReference>
<gene>
    <name evidence="6" type="ORF">OP10G_1967</name>
</gene>
<dbReference type="Gene3D" id="1.10.10.60">
    <property type="entry name" value="Homeodomain-like"/>
    <property type="match status" value="2"/>
</dbReference>
<dbReference type="OrthoDB" id="9799345at2"/>
<dbReference type="InterPro" id="IPR037923">
    <property type="entry name" value="HTH-like"/>
</dbReference>
<dbReference type="PRINTS" id="PR00032">
    <property type="entry name" value="HTHARAC"/>
</dbReference>
<dbReference type="STRING" id="661478.OP10G_1967"/>
<dbReference type="InterPro" id="IPR009057">
    <property type="entry name" value="Homeodomain-like_sf"/>
</dbReference>
<dbReference type="InterPro" id="IPR014710">
    <property type="entry name" value="RmlC-like_jellyroll"/>
</dbReference>
<dbReference type="SUPFAM" id="SSF51215">
    <property type="entry name" value="Regulatory protein AraC"/>
    <property type="match status" value="1"/>
</dbReference>
<dbReference type="InterPro" id="IPR003313">
    <property type="entry name" value="AraC-bd"/>
</dbReference>
<proteinExistence type="predicted"/>
<dbReference type="PANTHER" id="PTHR46796">
    <property type="entry name" value="HTH-TYPE TRANSCRIPTIONAL ACTIVATOR RHAS-RELATED"/>
    <property type="match status" value="1"/>
</dbReference>
<keyword evidence="4" id="KW-0804">Transcription</keyword>
<dbReference type="GO" id="GO:0043565">
    <property type="term" value="F:sequence-specific DNA binding"/>
    <property type="evidence" value="ECO:0007669"/>
    <property type="project" value="InterPro"/>
</dbReference>
<evidence type="ECO:0000256" key="1">
    <source>
        <dbReference type="ARBA" id="ARBA00022490"/>
    </source>
</evidence>
<dbReference type="SUPFAM" id="SSF46689">
    <property type="entry name" value="Homeodomain-like"/>
    <property type="match status" value="1"/>
</dbReference>
<dbReference type="KEGG" id="fgi:OP10G_1967"/>
<name>A0A068NRD8_FIMGI</name>
<protein>
    <submittedName>
        <fullName evidence="6">Transcriptional regulator, AraC family</fullName>
    </submittedName>
</protein>
<evidence type="ECO:0000259" key="5">
    <source>
        <dbReference type="PROSITE" id="PS01124"/>
    </source>
</evidence>
<evidence type="ECO:0000256" key="4">
    <source>
        <dbReference type="ARBA" id="ARBA00023163"/>
    </source>
</evidence>
<dbReference type="RefSeq" id="WP_025226089.1">
    <property type="nucleotide sequence ID" value="NZ_CP007139.1"/>
</dbReference>
<dbReference type="eggNOG" id="COG2207">
    <property type="taxonomic scope" value="Bacteria"/>
</dbReference>
<accession>A0A068NRD8</accession>
<dbReference type="SMART" id="SM00342">
    <property type="entry name" value="HTH_ARAC"/>
    <property type="match status" value="1"/>
</dbReference>
<dbReference type="Pfam" id="PF02311">
    <property type="entry name" value="AraC_binding"/>
    <property type="match status" value="1"/>
</dbReference>
<keyword evidence="1" id="KW-0963">Cytoplasm</keyword>
<feature type="domain" description="HTH araC/xylS-type" evidence="5">
    <location>
        <begin position="177"/>
        <end position="279"/>
    </location>
</feature>
<evidence type="ECO:0000313" key="6">
    <source>
        <dbReference type="EMBL" id="AIE85335.1"/>
    </source>
</evidence>
<evidence type="ECO:0000256" key="3">
    <source>
        <dbReference type="ARBA" id="ARBA00023125"/>
    </source>
</evidence>
<dbReference type="InterPro" id="IPR018060">
    <property type="entry name" value="HTH_AraC"/>
</dbReference>
<dbReference type="PROSITE" id="PS01124">
    <property type="entry name" value="HTH_ARAC_FAMILY_2"/>
    <property type="match status" value="1"/>
</dbReference>
<dbReference type="GO" id="GO:0003700">
    <property type="term" value="F:DNA-binding transcription factor activity"/>
    <property type="evidence" value="ECO:0007669"/>
    <property type="project" value="InterPro"/>
</dbReference>
<dbReference type="PANTHER" id="PTHR46796:SF13">
    <property type="entry name" value="HTH-TYPE TRANSCRIPTIONAL ACTIVATOR RHAS"/>
    <property type="match status" value="1"/>
</dbReference>